<dbReference type="InterPro" id="IPR006553">
    <property type="entry name" value="Leu-rich_rpt_Cys-con_subtyp"/>
</dbReference>
<reference evidence="5" key="1">
    <citation type="submission" date="2019-12" db="EMBL/GenBank/DDBJ databases">
        <title>Genome sequencing and annotation of Brassica cretica.</title>
        <authorList>
            <person name="Studholme D.J."/>
            <person name="Sarris P."/>
        </authorList>
    </citation>
    <scope>NUCLEOTIDE SEQUENCE</scope>
    <source>
        <strain evidence="5">PFS-109/04</strain>
        <tissue evidence="5">Leaf</tissue>
    </source>
</reference>
<protein>
    <recommendedName>
        <fullName evidence="7">BTB domain-containing protein</fullName>
    </recommendedName>
</protein>
<dbReference type="PANTHER" id="PTHR13318">
    <property type="entry name" value="PARTNER OF PAIRED, ISOFORM B-RELATED"/>
    <property type="match status" value="1"/>
</dbReference>
<dbReference type="SUPFAM" id="SSF52047">
    <property type="entry name" value="RNI-like"/>
    <property type="match status" value="2"/>
</dbReference>
<name>A0A8S9R343_BRACR</name>
<dbReference type="Gene3D" id="3.80.10.10">
    <property type="entry name" value="Ribonuclease Inhibitor"/>
    <property type="match status" value="2"/>
</dbReference>
<dbReference type="GO" id="GO:0031146">
    <property type="term" value="P:SCF-dependent proteasomal ubiquitin-dependent protein catabolic process"/>
    <property type="evidence" value="ECO:0007669"/>
    <property type="project" value="TreeGrafter"/>
</dbReference>
<sequence>MAQLRRSLHDEFVILVVDNNQPQEEDESSSPCKVISISASEISLIQESSYFHGLLSGSFSESGRDHISIEWNIETFLNLMRCIYDCALDITSTSFLPLFDAALYFGVETLLSKCKRWLLLLASSNDSASPILELPDLVQMWSFGLERAVEFVPDLCAAYLAKNLMLVKSDQYFGNVPYELLMCCIKHPHLTVDSEMHLADALLVWLDANKRLFDLSETSNGNIINLMEQVRFSLLPLWFIAERRKSHGFSTFADHSIELVTKLTKMSSKRLVDSLRDGTPADLRVRLTQYTEKLDLSGCTQLNEAILLLSVLPETYFTNPMWRKSLKSFLSNPEDNLRNQEQSSLRILPISSFETVEEVDISKCQRLDYKATIKCISKSFPSLRKLRAAYLLNIKVSTMLELLQSFGNLTEVDLTVDIVPIIPCQASVFYASPGLAQTPPIISLTSGSNSFDHGQVHRSLSSITRLTLEDKDLRSISRSCGSLCYLNIKGCALLSDACIAYVIERCKSLHSLRVCYTSFSESSVLALCAGTSVTSSLASNLQILHMSKCEGISETSLINLITRTQKLKSLCLRGTKVSDSVLCELSVSSLQSLDISNTTISSMALARVINKNQNLKSLKARGCKNLIQSETVFNSLSKGSGLEELEIGWGFTYFSLASLRPAVSSLRAISVGLGASLGEDGLKLLPSACPLLESIVLYFQEISDSALTSIVISLKHLEELALSYCFGDITLQSFKFSIPNLRKLRLERVTRWMTNEDLFVLTQSCPNLTELTLVGCAHLNSDSQPIISSGWPGMISLHLEECGRITENGVASLYGCVALEDLLLRHNGSGIQKNFLLDASLKFPMLRLVSLDMCDAKEGNFDAPEECGRITENGVASLYGCVALEDLLLRHNGSGIQKNFLLDASLKFPMLRLVSLDMCDAKEGNFDAPEEKEEVRFLSIVKISRCKSQRCSLGRELAPVHRETLVMFWNGQNFTNTLLKQRL</sequence>
<evidence type="ECO:0008006" key="7">
    <source>
        <dbReference type="Google" id="ProtNLM"/>
    </source>
</evidence>
<evidence type="ECO:0000259" key="3">
    <source>
        <dbReference type="SMART" id="SM00225"/>
    </source>
</evidence>
<evidence type="ECO:0000313" key="6">
    <source>
        <dbReference type="Proteomes" id="UP000712600"/>
    </source>
</evidence>
<dbReference type="InterPro" id="IPR032675">
    <property type="entry name" value="LRR_dom_sf"/>
</dbReference>
<evidence type="ECO:0000256" key="2">
    <source>
        <dbReference type="ARBA" id="ARBA00004906"/>
    </source>
</evidence>
<organism evidence="5 6">
    <name type="scientific">Brassica cretica</name>
    <name type="common">Mustard</name>
    <dbReference type="NCBI Taxonomy" id="69181"/>
    <lineage>
        <taxon>Eukaryota</taxon>
        <taxon>Viridiplantae</taxon>
        <taxon>Streptophyta</taxon>
        <taxon>Embryophyta</taxon>
        <taxon>Tracheophyta</taxon>
        <taxon>Spermatophyta</taxon>
        <taxon>Magnoliopsida</taxon>
        <taxon>eudicotyledons</taxon>
        <taxon>Gunneridae</taxon>
        <taxon>Pentapetalae</taxon>
        <taxon>rosids</taxon>
        <taxon>malvids</taxon>
        <taxon>Brassicales</taxon>
        <taxon>Brassicaceae</taxon>
        <taxon>Brassiceae</taxon>
        <taxon>Brassica</taxon>
    </lineage>
</organism>
<dbReference type="Gene3D" id="1.25.40.420">
    <property type="match status" value="1"/>
</dbReference>
<dbReference type="Pfam" id="PF00651">
    <property type="entry name" value="BTB"/>
    <property type="match status" value="1"/>
</dbReference>
<dbReference type="GO" id="GO:0019005">
    <property type="term" value="C:SCF ubiquitin ligase complex"/>
    <property type="evidence" value="ECO:0007669"/>
    <property type="project" value="TreeGrafter"/>
</dbReference>
<feature type="domain" description="BACK" evidence="4">
    <location>
        <begin position="137"/>
        <end position="245"/>
    </location>
</feature>
<accession>A0A8S9R343</accession>
<dbReference type="SMART" id="SM00875">
    <property type="entry name" value="BACK"/>
    <property type="match status" value="1"/>
</dbReference>
<comment type="function">
    <text evidence="1">May act as a substrate-specific adapter of an E3 ubiquitin-protein ligase complex (CUL3-RBX1-BTB) which mediates the ubiquitination and subsequent proteasomal degradation of target proteins.</text>
</comment>
<dbReference type="SMART" id="SM00225">
    <property type="entry name" value="BTB"/>
    <property type="match status" value="1"/>
</dbReference>
<feature type="domain" description="BTB" evidence="3">
    <location>
        <begin position="11"/>
        <end position="122"/>
    </location>
</feature>
<dbReference type="CDD" id="cd18186">
    <property type="entry name" value="BTB_POZ_ZBTB_KLHL-like"/>
    <property type="match status" value="1"/>
</dbReference>
<evidence type="ECO:0000259" key="4">
    <source>
        <dbReference type="SMART" id="SM00875"/>
    </source>
</evidence>
<gene>
    <name evidence="5" type="ORF">F2Q69_00017479</name>
</gene>
<dbReference type="SMART" id="SM00367">
    <property type="entry name" value="LRR_CC"/>
    <property type="match status" value="7"/>
</dbReference>
<dbReference type="Gene3D" id="3.30.710.10">
    <property type="entry name" value="Potassium Channel Kv1.1, Chain A"/>
    <property type="match status" value="1"/>
</dbReference>
<comment type="caution">
    <text evidence="5">The sequence shown here is derived from an EMBL/GenBank/DDBJ whole genome shotgun (WGS) entry which is preliminary data.</text>
</comment>
<dbReference type="PANTHER" id="PTHR13318:SF95">
    <property type="entry name" value="F-BOX PROTEIN YLR352W"/>
    <property type="match status" value="1"/>
</dbReference>
<dbReference type="Proteomes" id="UP000712600">
    <property type="component" value="Unassembled WGS sequence"/>
</dbReference>
<dbReference type="InterPro" id="IPR000210">
    <property type="entry name" value="BTB/POZ_dom"/>
</dbReference>
<evidence type="ECO:0000256" key="1">
    <source>
        <dbReference type="ARBA" id="ARBA00002668"/>
    </source>
</evidence>
<dbReference type="AlphaFoldDB" id="A0A8S9R343"/>
<dbReference type="SUPFAM" id="SSF54695">
    <property type="entry name" value="POZ domain"/>
    <property type="match status" value="1"/>
</dbReference>
<dbReference type="Pfam" id="PF07707">
    <property type="entry name" value="BACK"/>
    <property type="match status" value="1"/>
</dbReference>
<comment type="pathway">
    <text evidence="2">Protein modification; protein ubiquitination.</text>
</comment>
<evidence type="ECO:0000313" key="5">
    <source>
        <dbReference type="EMBL" id="KAF3556870.1"/>
    </source>
</evidence>
<dbReference type="EMBL" id="QGKX02000996">
    <property type="protein sequence ID" value="KAF3556870.1"/>
    <property type="molecule type" value="Genomic_DNA"/>
</dbReference>
<dbReference type="InterPro" id="IPR011333">
    <property type="entry name" value="SKP1/BTB/POZ_sf"/>
</dbReference>
<dbReference type="InterPro" id="IPR011705">
    <property type="entry name" value="BACK"/>
</dbReference>
<proteinExistence type="predicted"/>